<dbReference type="InterPro" id="IPR036390">
    <property type="entry name" value="WH_DNA-bd_sf"/>
</dbReference>
<comment type="caution">
    <text evidence="2">The sequence shown here is derived from an EMBL/GenBank/DDBJ whole genome shotgun (WGS) entry which is preliminary data.</text>
</comment>
<protein>
    <submittedName>
        <fullName evidence="2">Winged helix-turn-helix transcriptional regulator</fullName>
    </submittedName>
</protein>
<dbReference type="InterPro" id="IPR036388">
    <property type="entry name" value="WH-like_DNA-bd_sf"/>
</dbReference>
<feature type="domain" description="HTH marR-type" evidence="1">
    <location>
        <begin position="4"/>
        <end position="96"/>
    </location>
</feature>
<evidence type="ECO:0000313" key="3">
    <source>
        <dbReference type="Proteomes" id="UP000285138"/>
    </source>
</evidence>
<reference evidence="2 3" key="1">
    <citation type="submission" date="2018-08" db="EMBL/GenBank/DDBJ databases">
        <title>The metabolism and importance of syntrophic acetate oxidation coupled to methane or sulfide production in haloalkaline environments.</title>
        <authorList>
            <person name="Timmers P.H.A."/>
            <person name="Vavourakis C.D."/>
            <person name="Sorokin D.Y."/>
            <person name="Sinninghe Damste J.S."/>
            <person name="Muyzer G."/>
            <person name="Stams A.J.M."/>
            <person name="Plugge C.M."/>
        </authorList>
    </citation>
    <scope>NUCLEOTIDE SEQUENCE [LARGE SCALE GENOMIC DNA]</scope>
    <source>
        <strain evidence="2">MSAO_Bac1</strain>
    </source>
</reference>
<dbReference type="AlphaFoldDB" id="A0A424YBG0"/>
<dbReference type="GO" id="GO:0003700">
    <property type="term" value="F:DNA-binding transcription factor activity"/>
    <property type="evidence" value="ECO:0007669"/>
    <property type="project" value="InterPro"/>
</dbReference>
<name>A0A424YBG0_9FIRM</name>
<accession>A0A424YBG0</accession>
<dbReference type="Pfam" id="PF13412">
    <property type="entry name" value="HTH_24"/>
    <property type="match status" value="1"/>
</dbReference>
<evidence type="ECO:0000259" key="1">
    <source>
        <dbReference type="SMART" id="SM00347"/>
    </source>
</evidence>
<dbReference type="SMART" id="SM00347">
    <property type="entry name" value="HTH_MARR"/>
    <property type="match status" value="1"/>
</dbReference>
<dbReference type="Gene3D" id="1.10.10.10">
    <property type="entry name" value="Winged helix-like DNA-binding domain superfamily/Winged helix DNA-binding domain"/>
    <property type="match status" value="1"/>
</dbReference>
<proteinExistence type="predicted"/>
<evidence type="ECO:0000313" key="2">
    <source>
        <dbReference type="EMBL" id="RQD74328.1"/>
    </source>
</evidence>
<organism evidence="2 3">
    <name type="scientific">Candidatus Syntrophonatronum acetioxidans</name>
    <dbReference type="NCBI Taxonomy" id="1795816"/>
    <lineage>
        <taxon>Bacteria</taxon>
        <taxon>Bacillati</taxon>
        <taxon>Bacillota</taxon>
        <taxon>Clostridia</taxon>
        <taxon>Eubacteriales</taxon>
        <taxon>Syntrophomonadaceae</taxon>
        <taxon>Candidatus Syntrophonatronum</taxon>
    </lineage>
</organism>
<dbReference type="Proteomes" id="UP000285138">
    <property type="component" value="Unassembled WGS sequence"/>
</dbReference>
<sequence length="185" mass="21360">MRGIIMDKEYNILVCLEGEEKTSQRAIARRTGMSLGAVNLLLGKMVQKGLVKIDRLNARSLRYFLTPRGIQEKARLTYKFVKNSYQFITGVTRALEEAMKEYSRLGFKEVFLLGEKDEVYKIVVNLLSRMDLSYEVIRDPDSFKELVGQMEDLEEKMVILWDVDLEDKVPPEIISLNVSKLYNPA</sequence>
<gene>
    <name evidence="2" type="ORF">D5R97_07985</name>
</gene>
<dbReference type="SUPFAM" id="SSF46785">
    <property type="entry name" value="Winged helix' DNA-binding domain"/>
    <property type="match status" value="1"/>
</dbReference>
<dbReference type="InterPro" id="IPR000835">
    <property type="entry name" value="HTH_MarR-typ"/>
</dbReference>
<dbReference type="EMBL" id="QZAA01000210">
    <property type="protein sequence ID" value="RQD74328.1"/>
    <property type="molecule type" value="Genomic_DNA"/>
</dbReference>